<feature type="region of interest" description="Disordered" evidence="1">
    <location>
        <begin position="214"/>
        <end position="235"/>
    </location>
</feature>
<gene>
    <name evidence="2" type="ORF">Taro_042044</name>
</gene>
<dbReference type="Proteomes" id="UP000652761">
    <property type="component" value="Unassembled WGS sequence"/>
</dbReference>
<dbReference type="AlphaFoldDB" id="A0A843WNF0"/>
<feature type="compositionally biased region" description="Basic and acidic residues" evidence="1">
    <location>
        <begin position="225"/>
        <end position="235"/>
    </location>
</feature>
<sequence>LADHVELPASSDESVEPVSLSKENEVEELDPQQPEIQLGDFDEEEYTSEQNESNNEDVNVELDICPASEDEMENVGGEGVVGGDLLPFLHLHHRQEDLRPFTSTTGNRTHDLCTSTTDGLCICITDGEGIYTSSIRARGIIDLQSIQMSYMLDLHGQPLQEQISNIFCIMFEEMQKEAQLKRPPQFQGIFDQTHKKKGTDDYISQKAREVAESYSRGMDEMYGDDSQHPELDPDI</sequence>
<name>A0A843WNF0_COLES</name>
<feature type="region of interest" description="Disordered" evidence="1">
    <location>
        <begin position="1"/>
        <end position="38"/>
    </location>
</feature>
<reference evidence="2" key="1">
    <citation type="submission" date="2017-07" db="EMBL/GenBank/DDBJ databases">
        <title>Taro Niue Genome Assembly and Annotation.</title>
        <authorList>
            <person name="Atibalentja N."/>
            <person name="Keating K."/>
            <person name="Fields C.J."/>
        </authorList>
    </citation>
    <scope>NUCLEOTIDE SEQUENCE</scope>
    <source>
        <strain evidence="2">Niue_2</strain>
        <tissue evidence="2">Leaf</tissue>
    </source>
</reference>
<evidence type="ECO:0000256" key="1">
    <source>
        <dbReference type="SAM" id="MobiDB-lite"/>
    </source>
</evidence>
<feature type="non-terminal residue" evidence="2">
    <location>
        <position position="235"/>
    </location>
</feature>
<feature type="non-terminal residue" evidence="2">
    <location>
        <position position="1"/>
    </location>
</feature>
<accession>A0A843WNF0</accession>
<protein>
    <submittedName>
        <fullName evidence="2">Uncharacterized protein</fullName>
    </submittedName>
</protein>
<keyword evidence="3" id="KW-1185">Reference proteome</keyword>
<organism evidence="2 3">
    <name type="scientific">Colocasia esculenta</name>
    <name type="common">Wild taro</name>
    <name type="synonym">Arum esculentum</name>
    <dbReference type="NCBI Taxonomy" id="4460"/>
    <lineage>
        <taxon>Eukaryota</taxon>
        <taxon>Viridiplantae</taxon>
        <taxon>Streptophyta</taxon>
        <taxon>Embryophyta</taxon>
        <taxon>Tracheophyta</taxon>
        <taxon>Spermatophyta</taxon>
        <taxon>Magnoliopsida</taxon>
        <taxon>Liliopsida</taxon>
        <taxon>Araceae</taxon>
        <taxon>Aroideae</taxon>
        <taxon>Colocasieae</taxon>
        <taxon>Colocasia</taxon>
    </lineage>
</organism>
<evidence type="ECO:0000313" key="3">
    <source>
        <dbReference type="Proteomes" id="UP000652761"/>
    </source>
</evidence>
<comment type="caution">
    <text evidence="2">The sequence shown here is derived from an EMBL/GenBank/DDBJ whole genome shotgun (WGS) entry which is preliminary data.</text>
</comment>
<evidence type="ECO:0000313" key="2">
    <source>
        <dbReference type="EMBL" id="MQM09176.1"/>
    </source>
</evidence>
<proteinExistence type="predicted"/>
<dbReference type="EMBL" id="NMUH01004306">
    <property type="protein sequence ID" value="MQM09176.1"/>
    <property type="molecule type" value="Genomic_DNA"/>
</dbReference>
<dbReference type="OrthoDB" id="651362at2759"/>